<evidence type="ECO:0000313" key="1">
    <source>
        <dbReference type="EMBL" id="GGP02741.1"/>
    </source>
</evidence>
<organism evidence="1 2">
    <name type="scientific">Nonomuraea glycinis</name>
    <dbReference type="NCBI Taxonomy" id="2047744"/>
    <lineage>
        <taxon>Bacteria</taxon>
        <taxon>Bacillati</taxon>
        <taxon>Actinomycetota</taxon>
        <taxon>Actinomycetes</taxon>
        <taxon>Streptosporangiales</taxon>
        <taxon>Streptosporangiaceae</taxon>
        <taxon>Nonomuraea</taxon>
    </lineage>
</organism>
<dbReference type="AlphaFoldDB" id="A0A918A2N1"/>
<evidence type="ECO:0000313" key="2">
    <source>
        <dbReference type="Proteomes" id="UP000660745"/>
    </source>
</evidence>
<comment type="caution">
    <text evidence="1">The sequence shown here is derived from an EMBL/GenBank/DDBJ whole genome shotgun (WGS) entry which is preliminary data.</text>
</comment>
<reference evidence="1" key="2">
    <citation type="submission" date="2020-09" db="EMBL/GenBank/DDBJ databases">
        <authorList>
            <person name="Sun Q."/>
            <person name="Zhou Y."/>
        </authorList>
    </citation>
    <scope>NUCLEOTIDE SEQUENCE</scope>
    <source>
        <strain evidence="1">CGMCC 4.7430</strain>
    </source>
</reference>
<keyword evidence="2" id="KW-1185">Reference proteome</keyword>
<dbReference type="Proteomes" id="UP000660745">
    <property type="component" value="Unassembled WGS sequence"/>
</dbReference>
<protein>
    <submittedName>
        <fullName evidence="1">Uncharacterized protein</fullName>
    </submittedName>
</protein>
<proteinExistence type="predicted"/>
<gene>
    <name evidence="1" type="ORF">GCM10012278_11170</name>
</gene>
<reference evidence="1" key="1">
    <citation type="journal article" date="2014" name="Int. J. Syst. Evol. Microbiol.">
        <title>Complete genome sequence of Corynebacterium casei LMG S-19264T (=DSM 44701T), isolated from a smear-ripened cheese.</title>
        <authorList>
            <consortium name="US DOE Joint Genome Institute (JGI-PGF)"/>
            <person name="Walter F."/>
            <person name="Albersmeier A."/>
            <person name="Kalinowski J."/>
            <person name="Ruckert C."/>
        </authorList>
    </citation>
    <scope>NUCLEOTIDE SEQUENCE</scope>
    <source>
        <strain evidence="1">CGMCC 4.7430</strain>
    </source>
</reference>
<sequence>MHRRRWDAQARAEAAWLDGEYQDWTIMYGPYSRQFYALATWSAPKPVIVSAATVEELEEQLSWLGLAAA</sequence>
<accession>A0A918A2N1</accession>
<dbReference type="EMBL" id="BMNK01000002">
    <property type="protein sequence ID" value="GGP02741.1"/>
    <property type="molecule type" value="Genomic_DNA"/>
</dbReference>
<name>A0A918A2N1_9ACTN</name>